<accession>A0ABT0RLL9</accession>
<keyword evidence="3" id="KW-1185">Reference proteome</keyword>
<evidence type="ECO:0000313" key="3">
    <source>
        <dbReference type="Proteomes" id="UP001165363"/>
    </source>
</evidence>
<feature type="transmembrane region" description="Helical" evidence="1">
    <location>
        <begin position="20"/>
        <end position="48"/>
    </location>
</feature>
<dbReference type="EMBL" id="JAMGBD010000001">
    <property type="protein sequence ID" value="MCL6683541.1"/>
    <property type="molecule type" value="Genomic_DNA"/>
</dbReference>
<sequence length="64" mass="7111">MAKRRIPTSFWNGIAKVFFWLVVIAGALIILKWLAIIALGLIAFFWIADRLFGSSGDDPATDSE</sequence>
<gene>
    <name evidence="2" type="ORF">LZ536_06445</name>
</gene>
<dbReference type="Proteomes" id="UP001165363">
    <property type="component" value="Unassembled WGS sequence"/>
</dbReference>
<dbReference type="RefSeq" id="WP_249847536.1">
    <property type="nucleotide sequence ID" value="NZ_JAMGBD010000001.1"/>
</dbReference>
<organism evidence="2 3">
    <name type="scientific">Sphingomonas alba</name>
    <dbReference type="NCBI Taxonomy" id="2908208"/>
    <lineage>
        <taxon>Bacteria</taxon>
        <taxon>Pseudomonadati</taxon>
        <taxon>Pseudomonadota</taxon>
        <taxon>Alphaproteobacteria</taxon>
        <taxon>Sphingomonadales</taxon>
        <taxon>Sphingomonadaceae</taxon>
        <taxon>Sphingomonas</taxon>
    </lineage>
</organism>
<protein>
    <submittedName>
        <fullName evidence="2">DUF4349 domain-containing protein</fullName>
    </submittedName>
</protein>
<name>A0ABT0RLL9_9SPHN</name>
<evidence type="ECO:0000256" key="1">
    <source>
        <dbReference type="SAM" id="Phobius"/>
    </source>
</evidence>
<proteinExistence type="predicted"/>
<keyword evidence="1" id="KW-0812">Transmembrane</keyword>
<comment type="caution">
    <text evidence="2">The sequence shown here is derived from an EMBL/GenBank/DDBJ whole genome shotgun (WGS) entry which is preliminary data.</text>
</comment>
<keyword evidence="1" id="KW-1133">Transmembrane helix</keyword>
<keyword evidence="1" id="KW-0472">Membrane</keyword>
<reference evidence="2" key="1">
    <citation type="submission" date="2022-05" db="EMBL/GenBank/DDBJ databases">
        <authorList>
            <person name="Jo J.-H."/>
            <person name="Im W.-T."/>
        </authorList>
    </citation>
    <scope>NUCLEOTIDE SEQUENCE</scope>
    <source>
        <strain evidence="2">SE158</strain>
    </source>
</reference>
<evidence type="ECO:0000313" key="2">
    <source>
        <dbReference type="EMBL" id="MCL6683541.1"/>
    </source>
</evidence>